<evidence type="ECO:0000259" key="3">
    <source>
        <dbReference type="PROSITE" id="PS50966"/>
    </source>
</evidence>
<feature type="domain" description="SWIM-type" evidence="3">
    <location>
        <begin position="53"/>
        <end position="86"/>
    </location>
</feature>
<dbReference type="EMBL" id="LGHJ01000011">
    <property type="protein sequence ID" value="KPL76611.1"/>
    <property type="molecule type" value="Genomic_DNA"/>
</dbReference>
<gene>
    <name evidence="4" type="ORF">AC812_04630</name>
</gene>
<accession>A0A0P6Y4T6</accession>
<dbReference type="InterPro" id="IPR007527">
    <property type="entry name" value="Znf_SWIM"/>
</dbReference>
<evidence type="ECO:0000313" key="4">
    <source>
        <dbReference type="EMBL" id="KPL76611.1"/>
    </source>
</evidence>
<dbReference type="AlphaFoldDB" id="A0A0P6Y4T6"/>
<keyword evidence="2" id="KW-1133">Transmembrane helix</keyword>
<keyword evidence="5" id="KW-1185">Reference proteome</keyword>
<name>A0A0P6Y4T6_9CHLR</name>
<evidence type="ECO:0000256" key="1">
    <source>
        <dbReference type="PROSITE-ProRule" id="PRU00325"/>
    </source>
</evidence>
<dbReference type="RefSeq" id="WP_061919658.1">
    <property type="nucleotide sequence ID" value="NZ_DF967971.1"/>
</dbReference>
<keyword evidence="1" id="KW-0479">Metal-binding</keyword>
<comment type="caution">
    <text evidence="4">The sequence shown here is derived from an EMBL/GenBank/DDBJ whole genome shotgun (WGS) entry which is preliminary data.</text>
</comment>
<evidence type="ECO:0000313" key="5">
    <source>
        <dbReference type="Proteomes" id="UP000050514"/>
    </source>
</evidence>
<dbReference type="GO" id="GO:0008270">
    <property type="term" value="F:zinc ion binding"/>
    <property type="evidence" value="ECO:0007669"/>
    <property type="project" value="UniProtKB-KW"/>
</dbReference>
<proteinExistence type="predicted"/>
<reference evidence="4 5" key="1">
    <citation type="submission" date="2015-07" db="EMBL/GenBank/DDBJ databases">
        <title>Draft genome of Bellilinea caldifistulae DSM 17877.</title>
        <authorList>
            <person name="Hemp J."/>
            <person name="Ward L.M."/>
            <person name="Pace L.A."/>
            <person name="Fischer W.W."/>
        </authorList>
    </citation>
    <scope>NUCLEOTIDE SEQUENCE [LARGE SCALE GENOMIC DNA]</scope>
    <source>
        <strain evidence="4 5">GOMI-1</strain>
    </source>
</reference>
<dbReference type="Pfam" id="PF04434">
    <property type="entry name" value="SWIM"/>
    <property type="match status" value="1"/>
</dbReference>
<dbReference type="PROSITE" id="PS50966">
    <property type="entry name" value="ZF_SWIM"/>
    <property type="match status" value="1"/>
</dbReference>
<evidence type="ECO:0000256" key="2">
    <source>
        <dbReference type="SAM" id="Phobius"/>
    </source>
</evidence>
<dbReference type="Proteomes" id="UP000050514">
    <property type="component" value="Unassembled WGS sequence"/>
</dbReference>
<dbReference type="PATRIC" id="fig|360411.5.peg.16"/>
<feature type="transmembrane region" description="Helical" evidence="2">
    <location>
        <begin position="20"/>
        <end position="42"/>
    </location>
</feature>
<keyword evidence="2" id="KW-0472">Membrane</keyword>
<organism evidence="4 5">
    <name type="scientific">Bellilinea caldifistulae</name>
    <dbReference type="NCBI Taxonomy" id="360411"/>
    <lineage>
        <taxon>Bacteria</taxon>
        <taxon>Bacillati</taxon>
        <taxon>Chloroflexota</taxon>
        <taxon>Anaerolineae</taxon>
        <taxon>Anaerolineales</taxon>
        <taxon>Anaerolineaceae</taxon>
        <taxon>Bellilinea</taxon>
    </lineage>
</organism>
<protein>
    <recommendedName>
        <fullName evidence="3">SWIM-type domain-containing protein</fullName>
    </recommendedName>
</protein>
<keyword evidence="1" id="KW-0863">Zinc-finger</keyword>
<keyword evidence="2" id="KW-0812">Transmembrane</keyword>
<keyword evidence="1" id="KW-0862">Zinc</keyword>
<sequence>MSKTSDALLDDPQNARAYRAMMGLIQKQLTVIVFIPGIAWVVNSTMSGKPHEYMVTKNGTWACTCPDFTKRQKPCKHIAAVKLLTEQSV</sequence>
<dbReference type="OrthoDB" id="166836at2"/>
<dbReference type="STRING" id="360411.AC812_04630"/>